<dbReference type="Pfam" id="PF20465">
    <property type="entry name" value="MmeI_hel"/>
    <property type="match status" value="1"/>
</dbReference>
<name>A0ABR8CHM3_9CYAN</name>
<dbReference type="Pfam" id="PF20473">
    <property type="entry name" value="MmeI_Mtase"/>
    <property type="match status" value="1"/>
</dbReference>
<feature type="domain" description="MmeI-like N-terminal" evidence="6">
    <location>
        <begin position="10"/>
        <end position="208"/>
    </location>
</feature>
<evidence type="ECO:0000259" key="6">
    <source>
        <dbReference type="Pfam" id="PF20464"/>
    </source>
</evidence>
<keyword evidence="2 10" id="KW-0489">Methyltransferase</keyword>
<keyword evidence="11" id="KW-1185">Reference proteome</keyword>
<evidence type="ECO:0000256" key="1">
    <source>
        <dbReference type="ARBA" id="ARBA00011900"/>
    </source>
</evidence>
<sequence>MNDRDRTNIQGFLAKWQGSQGNERANYQTFFDDLCVALGVERPIPKGTMQGDPYCFDKEIKVFHKEGIKTNFVDFHREGHFLIEAKQGSDKPKQSSPKRGTESYLRMMEKAFYQALSYTPFLNSKPPFLMTCDIGSHFELWMSFSGNYGGYGAREVIALDRLLDEKVFDRFVAIFSDPQSLNPEKYRARVTREVAGTLAKLAKWLEEQGKEPQEVANFLMRCIFTMFAEDVRLLQGEIFTRALQERWIPEPNRFKAEIEDLWKVMNTGGKFNFDAIPQFNGSFFANAIAFDLPREQLEVLYEAAQKDWREVEPAIFGTLLERALEKKERSRLGAHYTPRSYVERLVRPVVMEPLREEWLLVETEVNRLLVLKDGQEEPTKAQRDKAAVEIRAFLERLQGVQILDPACGSGNFLYVTLDLIKTLEQEVQMRLLDVLGKVTTDLLEEFDPRLAGRKQVNPSQFLGIEINPRAAAIAELVIWIGYLQWHFKRYGTTPPPEPILQDFHNIEFRDAVLAYDGRELDVDAKTGKVRSRWGGRTMRHPVTGEDVPDPSDQVPIYRYINPRPAVWQEADYIVSNPPFIGKINMREALGDGYVQALRATHKDIPDSADLVMYWWDQAAHLTRQNKIKAFGFISTNSLRQTYNRRVTQTHLEAGKESISLIFAIPDHPWVDGVNDANVRISMTAGVLRNSDGRLLEVIREEYLDASEDTEIQLDFKSSIGKIQANLTIGASVTKAISLQANSKVANTGLTVGGRGFLLDEQEYQQLITSEPSSKSLIFPVVNGRDLTDRCRNLWIVDTLDLSENTLIQDFPKIYQHLFERVYPERQTNPDPKLRKYWWLPRRSNEKVRNSIAGINRYIATVLTSKHRVFTFLDSDVRSEISIVVIAIEDAYHLGILSSYIHLTWALAVGATLEDRPRYIKSHCFEAFPFPDATLEQKEKIRQLGERLDRHRKQVQAQHPEITITGMYNLLEKLRKGEDFTDKDREYNNKALVSTLKQIHDELDNAVLEAYGWEDLKPSSLHQITDSPPSPPILGGTEPFHESKSPSIGGFRGLDNLSGEGLTDSQSTDSPPSPPILGGTEPSNQSKSPSIGGFRGLDNLSGESLTEIILDRLVTLNAQRAEEERNGHIRWLRPEYQAPNEVRTQTIIEGVGESEEVAISPAEVKTFPKQPKDQLAAIRDLLRTSNNPWTIAQIAAQFKNGNRYKNAISENLERLEWFGILHCHQDGQIKYWQHIETQQAS</sequence>
<evidence type="ECO:0000259" key="9">
    <source>
        <dbReference type="Pfam" id="PF20473"/>
    </source>
</evidence>
<comment type="catalytic activity">
    <reaction evidence="4">
        <text>a 2'-deoxyadenosine in DNA + S-adenosyl-L-methionine = an N(6)-methyl-2'-deoxyadenosine in DNA + S-adenosyl-L-homocysteine + H(+)</text>
        <dbReference type="Rhea" id="RHEA:15197"/>
        <dbReference type="Rhea" id="RHEA-COMP:12418"/>
        <dbReference type="Rhea" id="RHEA-COMP:12419"/>
        <dbReference type="ChEBI" id="CHEBI:15378"/>
        <dbReference type="ChEBI" id="CHEBI:57856"/>
        <dbReference type="ChEBI" id="CHEBI:59789"/>
        <dbReference type="ChEBI" id="CHEBI:90615"/>
        <dbReference type="ChEBI" id="CHEBI:90616"/>
        <dbReference type="EC" id="2.1.1.72"/>
    </reaction>
</comment>
<dbReference type="InterPro" id="IPR046820">
    <property type="entry name" value="MmeI_TRD"/>
</dbReference>
<feature type="region of interest" description="Disordered" evidence="5">
    <location>
        <begin position="1018"/>
        <end position="1094"/>
    </location>
</feature>
<organism evidence="10 11">
    <name type="scientific">Phormidium tenue FACHB-1050</name>
    <dbReference type="NCBI Taxonomy" id="2692857"/>
    <lineage>
        <taxon>Bacteria</taxon>
        <taxon>Bacillati</taxon>
        <taxon>Cyanobacteriota</taxon>
        <taxon>Cyanophyceae</taxon>
        <taxon>Oscillatoriophycideae</taxon>
        <taxon>Oscillatoriales</taxon>
        <taxon>Oscillatoriaceae</taxon>
        <taxon>Phormidium</taxon>
    </lineage>
</organism>
<dbReference type="InterPro" id="IPR029063">
    <property type="entry name" value="SAM-dependent_MTases_sf"/>
</dbReference>
<dbReference type="InterPro" id="IPR002052">
    <property type="entry name" value="DNA_methylase_N6_adenine_CS"/>
</dbReference>
<dbReference type="InterPro" id="IPR046817">
    <property type="entry name" value="MmeI_N"/>
</dbReference>
<dbReference type="Pfam" id="PF20464">
    <property type="entry name" value="MmeI_N"/>
    <property type="match status" value="1"/>
</dbReference>
<dbReference type="InterPro" id="IPR046819">
    <property type="entry name" value="MmeI_hel"/>
</dbReference>
<dbReference type="PANTHER" id="PTHR33841">
    <property type="entry name" value="DNA METHYLTRANSFERASE YEEA-RELATED"/>
    <property type="match status" value="1"/>
</dbReference>
<dbReference type="InterPro" id="IPR050953">
    <property type="entry name" value="N4_N6_ade-DNA_methylase"/>
</dbReference>
<proteinExistence type="predicted"/>
<feature type="domain" description="MmeI-like DNA-methyltransferase" evidence="9">
    <location>
        <begin position="386"/>
        <end position="680"/>
    </location>
</feature>
<dbReference type="Proteomes" id="UP000618445">
    <property type="component" value="Unassembled WGS sequence"/>
</dbReference>
<dbReference type="InterPro" id="IPR046816">
    <property type="entry name" value="MmeI_Mtase"/>
</dbReference>
<dbReference type="Gene3D" id="3.40.50.150">
    <property type="entry name" value="Vaccinia Virus protein VP39"/>
    <property type="match status" value="1"/>
</dbReference>
<comment type="caution">
    <text evidence="10">The sequence shown here is derived from an EMBL/GenBank/DDBJ whole genome shotgun (WGS) entry which is preliminary data.</text>
</comment>
<gene>
    <name evidence="10" type="ORF">H6G05_20745</name>
</gene>
<evidence type="ECO:0000256" key="5">
    <source>
        <dbReference type="SAM" id="MobiDB-lite"/>
    </source>
</evidence>
<dbReference type="RefSeq" id="WP_190581045.1">
    <property type="nucleotide sequence ID" value="NZ_CAWPQU010000041.1"/>
</dbReference>
<dbReference type="PROSITE" id="PS00092">
    <property type="entry name" value="N6_MTASE"/>
    <property type="match status" value="1"/>
</dbReference>
<dbReference type="GO" id="GO:0008168">
    <property type="term" value="F:methyltransferase activity"/>
    <property type="evidence" value="ECO:0007669"/>
    <property type="project" value="UniProtKB-KW"/>
</dbReference>
<evidence type="ECO:0000259" key="8">
    <source>
        <dbReference type="Pfam" id="PF20466"/>
    </source>
</evidence>
<dbReference type="EMBL" id="JACJQY010000046">
    <property type="protein sequence ID" value="MBD2319261.1"/>
    <property type="molecule type" value="Genomic_DNA"/>
</dbReference>
<dbReference type="SUPFAM" id="SSF53335">
    <property type="entry name" value="S-adenosyl-L-methionine-dependent methyltransferases"/>
    <property type="match status" value="1"/>
</dbReference>
<evidence type="ECO:0000256" key="2">
    <source>
        <dbReference type="ARBA" id="ARBA00022603"/>
    </source>
</evidence>
<dbReference type="PANTHER" id="PTHR33841:SF1">
    <property type="entry name" value="DNA METHYLTRANSFERASE A"/>
    <property type="match status" value="1"/>
</dbReference>
<evidence type="ECO:0000259" key="7">
    <source>
        <dbReference type="Pfam" id="PF20465"/>
    </source>
</evidence>
<reference evidence="10 11" key="1">
    <citation type="journal article" date="2020" name="ISME J.">
        <title>Comparative genomics reveals insights into cyanobacterial evolution and habitat adaptation.</title>
        <authorList>
            <person name="Chen M.Y."/>
            <person name="Teng W.K."/>
            <person name="Zhao L."/>
            <person name="Hu C.X."/>
            <person name="Zhou Y.K."/>
            <person name="Han B.P."/>
            <person name="Song L.R."/>
            <person name="Shu W.S."/>
        </authorList>
    </citation>
    <scope>NUCLEOTIDE SEQUENCE [LARGE SCALE GENOMIC DNA]</scope>
    <source>
        <strain evidence="10 11">FACHB-1050</strain>
    </source>
</reference>
<dbReference type="Pfam" id="PF20466">
    <property type="entry name" value="MmeI_TRD"/>
    <property type="match status" value="1"/>
</dbReference>
<dbReference type="PRINTS" id="PR00507">
    <property type="entry name" value="N12N6MTFRASE"/>
</dbReference>
<feature type="domain" description="MmeI-like helicase spacer" evidence="7">
    <location>
        <begin position="214"/>
        <end position="284"/>
    </location>
</feature>
<evidence type="ECO:0000256" key="3">
    <source>
        <dbReference type="ARBA" id="ARBA00022679"/>
    </source>
</evidence>
<dbReference type="EC" id="2.1.1.72" evidence="1"/>
<evidence type="ECO:0000313" key="11">
    <source>
        <dbReference type="Proteomes" id="UP000618445"/>
    </source>
</evidence>
<accession>A0ABR8CHM3</accession>
<evidence type="ECO:0000313" key="10">
    <source>
        <dbReference type="EMBL" id="MBD2319261.1"/>
    </source>
</evidence>
<feature type="domain" description="MmeI-like target recognition" evidence="8">
    <location>
        <begin position="750"/>
        <end position="931"/>
    </location>
</feature>
<dbReference type="GO" id="GO:0032259">
    <property type="term" value="P:methylation"/>
    <property type="evidence" value="ECO:0007669"/>
    <property type="project" value="UniProtKB-KW"/>
</dbReference>
<protein>
    <recommendedName>
        <fullName evidence="1">site-specific DNA-methyltransferase (adenine-specific)</fullName>
        <ecNumber evidence="1">2.1.1.72</ecNumber>
    </recommendedName>
</protein>
<evidence type="ECO:0000256" key="4">
    <source>
        <dbReference type="ARBA" id="ARBA00047942"/>
    </source>
</evidence>
<keyword evidence="3" id="KW-0808">Transferase</keyword>